<dbReference type="AlphaFoldDB" id="A0A6A5RSX2"/>
<dbReference type="InterPro" id="IPR053185">
    <property type="entry name" value="SET_domain_protein"/>
</dbReference>
<accession>A0A6A5RSX2</accession>
<sequence>MVLDTVQAVGPSVPCVHVNKIASYLRILIRLFIKVGISATTLAGNSTARTWQEQRWTIAIRARETPVRCWSGSITGGLGVQIIIVSGSCRPQEPWGRWRFSGKLRSGALSYIGSRLSRIGEFWAWTSRNRRQRRSCYALGWAVSLTPPTKFIDTVTKHIPMHQAPFKLAAPLGRGYDAFATRKIASGSIILRESALFTIRKPHPFINDSDIWAALRTLSSSSQQQFYCLCDNGGAEFRSFTEAFSENCFTVPSAMTREATDGIGCYILLSRINHSCVSNAKIPDTAIEGTSIACFTTRDIAEGE</sequence>
<feature type="domain" description="SET" evidence="1">
    <location>
        <begin position="164"/>
        <end position="304"/>
    </location>
</feature>
<dbReference type="EMBL" id="ML978968">
    <property type="protein sequence ID" value="KAF1928587.1"/>
    <property type="molecule type" value="Genomic_DNA"/>
</dbReference>
<evidence type="ECO:0000313" key="3">
    <source>
        <dbReference type="Proteomes" id="UP000800082"/>
    </source>
</evidence>
<dbReference type="PANTHER" id="PTHR47332">
    <property type="entry name" value="SET DOMAIN-CONTAINING PROTEIN 5"/>
    <property type="match status" value="1"/>
</dbReference>
<proteinExistence type="predicted"/>
<dbReference type="PANTHER" id="PTHR47332:SF4">
    <property type="entry name" value="SET DOMAIN-CONTAINING PROTEIN 5"/>
    <property type="match status" value="1"/>
</dbReference>
<dbReference type="PROSITE" id="PS50280">
    <property type="entry name" value="SET"/>
    <property type="match status" value="1"/>
</dbReference>
<dbReference type="Pfam" id="PF00856">
    <property type="entry name" value="SET"/>
    <property type="match status" value="1"/>
</dbReference>
<evidence type="ECO:0000313" key="2">
    <source>
        <dbReference type="EMBL" id="KAF1928587.1"/>
    </source>
</evidence>
<keyword evidence="3" id="KW-1185">Reference proteome</keyword>
<dbReference type="RefSeq" id="XP_033448835.1">
    <property type="nucleotide sequence ID" value="XM_033590005.1"/>
</dbReference>
<dbReference type="GeneID" id="54347657"/>
<dbReference type="SUPFAM" id="SSF82199">
    <property type="entry name" value="SET domain"/>
    <property type="match status" value="1"/>
</dbReference>
<dbReference type="OrthoDB" id="265717at2759"/>
<organism evidence="2 3">
    <name type="scientific">Didymella exigua CBS 183.55</name>
    <dbReference type="NCBI Taxonomy" id="1150837"/>
    <lineage>
        <taxon>Eukaryota</taxon>
        <taxon>Fungi</taxon>
        <taxon>Dikarya</taxon>
        <taxon>Ascomycota</taxon>
        <taxon>Pezizomycotina</taxon>
        <taxon>Dothideomycetes</taxon>
        <taxon>Pleosporomycetidae</taxon>
        <taxon>Pleosporales</taxon>
        <taxon>Pleosporineae</taxon>
        <taxon>Didymellaceae</taxon>
        <taxon>Didymella</taxon>
    </lineage>
</organism>
<evidence type="ECO:0000259" key="1">
    <source>
        <dbReference type="PROSITE" id="PS50280"/>
    </source>
</evidence>
<dbReference type="InterPro" id="IPR001214">
    <property type="entry name" value="SET_dom"/>
</dbReference>
<name>A0A6A5RSX2_9PLEO</name>
<dbReference type="InterPro" id="IPR046341">
    <property type="entry name" value="SET_dom_sf"/>
</dbReference>
<protein>
    <recommendedName>
        <fullName evidence="1">SET domain-containing protein</fullName>
    </recommendedName>
</protein>
<dbReference type="Proteomes" id="UP000800082">
    <property type="component" value="Unassembled WGS sequence"/>
</dbReference>
<dbReference type="Gene3D" id="2.170.270.10">
    <property type="entry name" value="SET domain"/>
    <property type="match status" value="1"/>
</dbReference>
<gene>
    <name evidence="2" type="ORF">M421DRAFT_391420</name>
</gene>
<reference evidence="2" key="1">
    <citation type="journal article" date="2020" name="Stud. Mycol.">
        <title>101 Dothideomycetes genomes: a test case for predicting lifestyles and emergence of pathogens.</title>
        <authorList>
            <person name="Haridas S."/>
            <person name="Albert R."/>
            <person name="Binder M."/>
            <person name="Bloem J."/>
            <person name="Labutti K."/>
            <person name="Salamov A."/>
            <person name="Andreopoulos B."/>
            <person name="Baker S."/>
            <person name="Barry K."/>
            <person name="Bills G."/>
            <person name="Bluhm B."/>
            <person name="Cannon C."/>
            <person name="Castanera R."/>
            <person name="Culley D."/>
            <person name="Daum C."/>
            <person name="Ezra D."/>
            <person name="Gonzalez J."/>
            <person name="Henrissat B."/>
            <person name="Kuo A."/>
            <person name="Liang C."/>
            <person name="Lipzen A."/>
            <person name="Lutzoni F."/>
            <person name="Magnuson J."/>
            <person name="Mondo S."/>
            <person name="Nolan M."/>
            <person name="Ohm R."/>
            <person name="Pangilinan J."/>
            <person name="Park H.-J."/>
            <person name="Ramirez L."/>
            <person name="Alfaro M."/>
            <person name="Sun H."/>
            <person name="Tritt A."/>
            <person name="Yoshinaga Y."/>
            <person name="Zwiers L.-H."/>
            <person name="Turgeon B."/>
            <person name="Goodwin S."/>
            <person name="Spatafora J."/>
            <person name="Crous P."/>
            <person name="Grigoriev I."/>
        </authorList>
    </citation>
    <scope>NUCLEOTIDE SEQUENCE</scope>
    <source>
        <strain evidence="2">CBS 183.55</strain>
    </source>
</reference>